<dbReference type="Pfam" id="PF00155">
    <property type="entry name" value="Aminotran_1_2"/>
    <property type="match status" value="1"/>
</dbReference>
<dbReference type="PANTHER" id="PTHR46577:SF1">
    <property type="entry name" value="HTH-TYPE TRANSCRIPTIONAL REGULATORY PROTEIN GABR"/>
    <property type="match status" value="1"/>
</dbReference>
<evidence type="ECO:0000256" key="2">
    <source>
        <dbReference type="ARBA" id="ARBA00022898"/>
    </source>
</evidence>
<keyword evidence="3" id="KW-0805">Transcription regulation</keyword>
<dbReference type="InterPro" id="IPR036388">
    <property type="entry name" value="WH-like_DNA-bd_sf"/>
</dbReference>
<dbReference type="CDD" id="cd00609">
    <property type="entry name" value="AAT_like"/>
    <property type="match status" value="1"/>
</dbReference>
<protein>
    <submittedName>
        <fullName evidence="8">PLP-dependent aminotransferase family protein</fullName>
    </submittedName>
</protein>
<dbReference type="PRINTS" id="PR00035">
    <property type="entry name" value="HTHGNTR"/>
</dbReference>
<reference evidence="8 9" key="1">
    <citation type="submission" date="2019-01" db="EMBL/GenBank/DDBJ databases">
        <title>Genome sequencing of strain FW100M-8.</title>
        <authorList>
            <person name="Heo J."/>
            <person name="Kim S.-J."/>
            <person name="Kim J.-S."/>
            <person name="Hong S.-B."/>
            <person name="Kwon S.-W."/>
        </authorList>
    </citation>
    <scope>NUCLEOTIDE SEQUENCE [LARGE SCALE GENOMIC DNA]</scope>
    <source>
        <strain evidence="8 9">FW100M-8</strain>
    </source>
</reference>
<feature type="domain" description="HTH gntR-type" evidence="7">
    <location>
        <begin position="14"/>
        <end position="82"/>
    </location>
</feature>
<dbReference type="AlphaFoldDB" id="A0A4P6FDR3"/>
<accession>A0A4P6FDR3</accession>
<dbReference type="Gene3D" id="3.40.640.10">
    <property type="entry name" value="Type I PLP-dependent aspartate aminotransferase-like (Major domain)"/>
    <property type="match status" value="1"/>
</dbReference>
<evidence type="ECO:0000256" key="4">
    <source>
        <dbReference type="ARBA" id="ARBA00023125"/>
    </source>
</evidence>
<dbReference type="OrthoDB" id="594134at2"/>
<dbReference type="SUPFAM" id="SSF53383">
    <property type="entry name" value="PLP-dependent transferases"/>
    <property type="match status" value="1"/>
</dbReference>
<keyword evidence="8" id="KW-0808">Transferase</keyword>
<dbReference type="InterPro" id="IPR015421">
    <property type="entry name" value="PyrdxlP-dep_Trfase_major"/>
</dbReference>
<sequence>MDGPILAIDRDDARPLGAQLVEGIRRGILSGALAPGDPMPSTRAFATELGVSRSSIVAAYEQLVGEGYLDARQGAPTRVAELEARLASEFSARPGGAADSRFRRPESAQDDSGHPVLNSLRSPETEVPRIDLTPGKPSTTRLDERAWRAAWRAVGASALPNDSPPPFGIAALRAGIADHLRQARGLVCAADDIVVTAGTAEALALVALALAELAGRAPRVAVENPGYAGARRTLERHGATTVPVPVGPDGLDLGALARTRRLDAVMVTPSHQYPLGGRLPAAHRLDLLELARTRDLLVLEDDYDSEFRHTGAPLPALASLDRDDRTVLVGSFSKVLSPWLRIGYLVLPYRPALRAAVAAVRADSPPPVAGPVQQAVAELLASGALRRHIAAARREYAHRRRLVEEALGGLSSTDSTRSGLFGLDGGLHAVLRLPDASAATSLVDALAEAGIAVAPLADYSAPVRDRAPGDPPADPPAGIVIGYAGVSDTALAEALGRIRALVSATRNADVDASDPRQ</sequence>
<dbReference type="InterPro" id="IPR051446">
    <property type="entry name" value="HTH_trans_reg/aminotransferase"/>
</dbReference>
<dbReference type="InterPro" id="IPR004839">
    <property type="entry name" value="Aminotransferase_I/II_large"/>
</dbReference>
<comment type="similarity">
    <text evidence="1">In the C-terminal section; belongs to the class-I pyridoxal-phosphate-dependent aminotransferase family.</text>
</comment>
<keyword evidence="8" id="KW-0032">Aminotransferase</keyword>
<dbReference type="GO" id="GO:0003700">
    <property type="term" value="F:DNA-binding transcription factor activity"/>
    <property type="evidence" value="ECO:0007669"/>
    <property type="project" value="InterPro"/>
</dbReference>
<dbReference type="Gene3D" id="1.10.10.10">
    <property type="entry name" value="Winged helix-like DNA-binding domain superfamily/Winged helix DNA-binding domain"/>
    <property type="match status" value="1"/>
</dbReference>
<dbReference type="CDD" id="cd07377">
    <property type="entry name" value="WHTH_GntR"/>
    <property type="match status" value="1"/>
</dbReference>
<keyword evidence="5" id="KW-0804">Transcription</keyword>
<evidence type="ECO:0000259" key="7">
    <source>
        <dbReference type="PROSITE" id="PS50949"/>
    </source>
</evidence>
<gene>
    <name evidence="8" type="ORF">ET445_03295</name>
</gene>
<dbReference type="GO" id="GO:0030170">
    <property type="term" value="F:pyridoxal phosphate binding"/>
    <property type="evidence" value="ECO:0007669"/>
    <property type="project" value="InterPro"/>
</dbReference>
<dbReference type="KEGG" id="agf:ET445_03295"/>
<evidence type="ECO:0000256" key="1">
    <source>
        <dbReference type="ARBA" id="ARBA00005384"/>
    </source>
</evidence>
<evidence type="ECO:0000256" key="5">
    <source>
        <dbReference type="ARBA" id="ARBA00023163"/>
    </source>
</evidence>
<dbReference type="RefSeq" id="WP_129188804.1">
    <property type="nucleotide sequence ID" value="NZ_CP035491.1"/>
</dbReference>
<keyword evidence="4" id="KW-0238">DNA-binding</keyword>
<evidence type="ECO:0000256" key="6">
    <source>
        <dbReference type="SAM" id="MobiDB-lite"/>
    </source>
</evidence>
<keyword evidence="9" id="KW-1185">Reference proteome</keyword>
<dbReference type="PANTHER" id="PTHR46577">
    <property type="entry name" value="HTH-TYPE TRANSCRIPTIONAL REGULATORY PROTEIN GABR"/>
    <property type="match status" value="1"/>
</dbReference>
<organism evidence="8 9">
    <name type="scientific">Agromyces protaetiae</name>
    <dbReference type="NCBI Taxonomy" id="2509455"/>
    <lineage>
        <taxon>Bacteria</taxon>
        <taxon>Bacillati</taxon>
        <taxon>Actinomycetota</taxon>
        <taxon>Actinomycetes</taxon>
        <taxon>Micrococcales</taxon>
        <taxon>Microbacteriaceae</taxon>
        <taxon>Agromyces</taxon>
    </lineage>
</organism>
<dbReference type="SUPFAM" id="SSF46785">
    <property type="entry name" value="Winged helix' DNA-binding domain"/>
    <property type="match status" value="1"/>
</dbReference>
<name>A0A4P6FDR3_9MICO</name>
<dbReference type="PROSITE" id="PS50949">
    <property type="entry name" value="HTH_GNTR"/>
    <property type="match status" value="1"/>
</dbReference>
<evidence type="ECO:0000313" key="8">
    <source>
        <dbReference type="EMBL" id="QAY72509.1"/>
    </source>
</evidence>
<dbReference type="InterPro" id="IPR036390">
    <property type="entry name" value="WH_DNA-bd_sf"/>
</dbReference>
<evidence type="ECO:0000313" key="9">
    <source>
        <dbReference type="Proteomes" id="UP000291259"/>
    </source>
</evidence>
<evidence type="ECO:0000256" key="3">
    <source>
        <dbReference type="ARBA" id="ARBA00023015"/>
    </source>
</evidence>
<dbReference type="EMBL" id="CP035491">
    <property type="protein sequence ID" value="QAY72509.1"/>
    <property type="molecule type" value="Genomic_DNA"/>
</dbReference>
<dbReference type="SMART" id="SM00345">
    <property type="entry name" value="HTH_GNTR"/>
    <property type="match status" value="1"/>
</dbReference>
<feature type="region of interest" description="Disordered" evidence="6">
    <location>
        <begin position="93"/>
        <end position="139"/>
    </location>
</feature>
<keyword evidence="2" id="KW-0663">Pyridoxal phosphate</keyword>
<dbReference type="GO" id="GO:0003677">
    <property type="term" value="F:DNA binding"/>
    <property type="evidence" value="ECO:0007669"/>
    <property type="project" value="UniProtKB-KW"/>
</dbReference>
<dbReference type="InterPro" id="IPR015424">
    <property type="entry name" value="PyrdxlP-dep_Trfase"/>
</dbReference>
<feature type="compositionally biased region" description="Basic and acidic residues" evidence="6">
    <location>
        <begin position="100"/>
        <end position="113"/>
    </location>
</feature>
<dbReference type="Pfam" id="PF00392">
    <property type="entry name" value="GntR"/>
    <property type="match status" value="1"/>
</dbReference>
<proteinExistence type="inferred from homology"/>
<dbReference type="InterPro" id="IPR000524">
    <property type="entry name" value="Tscrpt_reg_HTH_GntR"/>
</dbReference>
<dbReference type="GO" id="GO:0008483">
    <property type="term" value="F:transaminase activity"/>
    <property type="evidence" value="ECO:0007669"/>
    <property type="project" value="UniProtKB-KW"/>
</dbReference>
<dbReference type="Proteomes" id="UP000291259">
    <property type="component" value="Chromosome"/>
</dbReference>